<feature type="non-terminal residue" evidence="4">
    <location>
        <position position="1288"/>
    </location>
</feature>
<dbReference type="Proteomes" id="UP000694865">
    <property type="component" value="Unplaced"/>
</dbReference>
<dbReference type="SUPFAM" id="SSF75399">
    <property type="entry name" value="Plakin repeat"/>
    <property type="match status" value="1"/>
</dbReference>
<feature type="region of interest" description="Disordered" evidence="2">
    <location>
        <begin position="845"/>
        <end position="873"/>
    </location>
</feature>
<gene>
    <name evidence="4" type="primary">LOC102809264</name>
</gene>
<dbReference type="Pfam" id="PF00435">
    <property type="entry name" value="Spectrin"/>
    <property type="match status" value="1"/>
</dbReference>
<feature type="compositionally biased region" description="Basic and acidic residues" evidence="2">
    <location>
        <begin position="781"/>
        <end position="813"/>
    </location>
</feature>
<sequence>MERIMVTINGEEDEDAWIRDVDNRLSNEQPISDDVHKLMQQLREHEAFLEEVVSHKAPIGEVLDSAEAYINVTSEHITPQQCTSMRKLMLSVRTGYDVVISRSEDRLRHLRGALQDIEKQKVATELLPKYQLLINNLDRLLSWVTSATAHLKGLPPIAKTTDELNSQLEEQQAFLEDVASHKEPISKALYKTEAFITEYSEVLKPEQREALHLQSNDLKTGYENLIDRSEERLRKIQEALRQLERSESRGELLQGELDAQYRRVERLLQDQIDWATDMEKKVKDIPKSPTDLHDLKIHLVVVKGLQYDIIEQKGPVSESISRCDVFLKKNKPKLKKPQQTALPKKMNDLKTRYEKLGVKLNSLVKTTDDELSKANKAILREEFETVLEDVTSKLRWVDATEAKLVQETVTLETVEIITVRIEQHMVIYEEIKQYREVVFVTLHNATTFELANRERLEPEQSTQIIGATDRLRSGFDRVVSTAETRLTDLKTAVHALQQRPTEIPETSSLDTADRNELPLSEMDRPRRADEKEYTPEEPMSWEPVDEKSITVQMDDAIKVIQVEKEPVLKKPLKEIPAAFREDKPAEDVLFTERLDERPPQVAPFDEQPISYQVDEMLRAMPAEEELFISEKPVEEEPFDYEVGEQVKEEPLVEERVRPTKAKPTFFKPSKEEKKPAEVVPRDKKQKELTRVEKPKEPTKVAPSEKKPKEPSKGIPGDKKPVKIPEEKKTTVYSKVTSKIVKPIDSEREKPVEEKPDPGKVIKAGRKPSETKRVTVEPPKAMQKDKTPTKAEVKKVPQRERSPAEPKKKSKPESPKIPPKVPTKPVKKEQIKPKVVTEEPVKVGTVKDVPGVPTKPVEKEQIKPKDVTEEPVEVETVEDIPGVVDQNTGKVIPVTEAFTVGLIDRETVTKMLTDQLDSGGIVDPDTGKKLTPDEAQRLGVIEPEIAATLQGTHPMETVDETSPDRKKRLPEIVEDIVRPEKLQRVEATPLGTHPAYDELEGVRATEDDREKKMIEDELKEHSYSLEELLKWVSAVELSLGSEQPLKEEPRQLNKQVKSNKDIAADVDDHKKPVTDALSGADIFLATYGDKVDDVEAEKLRRDHADLTKRYEKVADETDERDSNLDDSKKTLDLFTKKVSSFETWLVPSERTLKKLQDGEFKDMIIEFRTTVLPRKSNREYKEEPELETVKNKMTEITTRYEKLTVESTKYIETLHVIIMKHTTLEPTTVGVKSVVDDREKKLIKDELKEHSYNLEKLLKWVSAVEISLGSEQPLKEEPRQLNKQVKSNK</sequence>
<evidence type="ECO:0000256" key="2">
    <source>
        <dbReference type="SAM" id="MobiDB-lite"/>
    </source>
</evidence>
<accession>A0ABM0MB91</accession>
<dbReference type="SMART" id="SM00250">
    <property type="entry name" value="PLEC"/>
    <property type="match status" value="2"/>
</dbReference>
<dbReference type="InterPro" id="IPR018159">
    <property type="entry name" value="Spectrin/alpha-actinin"/>
</dbReference>
<proteinExistence type="predicted"/>
<feature type="coiled-coil region" evidence="1">
    <location>
        <begin position="219"/>
        <end position="256"/>
    </location>
</feature>
<feature type="compositionally biased region" description="Basic and acidic residues" evidence="2">
    <location>
        <begin position="644"/>
        <end position="657"/>
    </location>
</feature>
<dbReference type="SMART" id="SM00150">
    <property type="entry name" value="SPEC"/>
    <property type="match status" value="4"/>
</dbReference>
<evidence type="ECO:0000313" key="4">
    <source>
        <dbReference type="RefSeq" id="XP_006817282.1"/>
    </source>
</evidence>
<evidence type="ECO:0000313" key="3">
    <source>
        <dbReference type="Proteomes" id="UP000694865"/>
    </source>
</evidence>
<name>A0ABM0MB91_SACKO</name>
<reference evidence="4" key="1">
    <citation type="submission" date="2025-08" db="UniProtKB">
        <authorList>
            <consortium name="RefSeq"/>
        </authorList>
    </citation>
    <scope>IDENTIFICATION</scope>
    <source>
        <tissue evidence="4">Testes</tissue>
    </source>
</reference>
<keyword evidence="3" id="KW-1185">Reference proteome</keyword>
<feature type="compositionally biased region" description="Basic and acidic residues" evidence="2">
    <location>
        <begin position="855"/>
        <end position="867"/>
    </location>
</feature>
<dbReference type="InterPro" id="IPR001101">
    <property type="entry name" value="Plectin_repeat"/>
</dbReference>
<dbReference type="GeneID" id="102809264"/>
<dbReference type="Gene3D" id="1.20.58.60">
    <property type="match status" value="5"/>
</dbReference>
<dbReference type="Gene3D" id="3.90.1290.10">
    <property type="entry name" value="Plakin repeat"/>
    <property type="match status" value="1"/>
</dbReference>
<feature type="region of interest" description="Disordered" evidence="2">
    <location>
        <begin position="498"/>
        <end position="540"/>
    </location>
</feature>
<feature type="compositionally biased region" description="Low complexity" evidence="2">
    <location>
        <begin position="730"/>
        <end position="740"/>
    </location>
</feature>
<dbReference type="CDD" id="cd00176">
    <property type="entry name" value="SPEC"/>
    <property type="match status" value="1"/>
</dbReference>
<evidence type="ECO:0000256" key="1">
    <source>
        <dbReference type="SAM" id="Coils"/>
    </source>
</evidence>
<protein>
    <submittedName>
        <fullName evidence="4">Titin-like</fullName>
    </submittedName>
</protein>
<feature type="compositionally biased region" description="Basic and acidic residues" evidence="2">
    <location>
        <begin position="668"/>
        <end position="729"/>
    </location>
</feature>
<feature type="compositionally biased region" description="Basic and acidic residues" evidence="2">
    <location>
        <begin position="741"/>
        <end position="759"/>
    </location>
</feature>
<feature type="compositionally biased region" description="Basic and acidic residues" evidence="2">
    <location>
        <begin position="511"/>
        <end position="534"/>
    </location>
</feature>
<organism evidence="3 4">
    <name type="scientific">Saccoglossus kowalevskii</name>
    <name type="common">Acorn worm</name>
    <dbReference type="NCBI Taxonomy" id="10224"/>
    <lineage>
        <taxon>Eukaryota</taxon>
        <taxon>Metazoa</taxon>
        <taxon>Hemichordata</taxon>
        <taxon>Enteropneusta</taxon>
        <taxon>Harrimaniidae</taxon>
        <taxon>Saccoglossus</taxon>
    </lineage>
</organism>
<dbReference type="RefSeq" id="XP_006817282.1">
    <property type="nucleotide sequence ID" value="XM_006817219.1"/>
</dbReference>
<feature type="compositionally biased region" description="Polar residues" evidence="2">
    <location>
        <begin position="498"/>
        <end position="510"/>
    </location>
</feature>
<dbReference type="SUPFAM" id="SSF46966">
    <property type="entry name" value="Spectrin repeat"/>
    <property type="match status" value="5"/>
</dbReference>
<dbReference type="InterPro" id="IPR002017">
    <property type="entry name" value="Spectrin_repeat"/>
</dbReference>
<dbReference type="InterPro" id="IPR035915">
    <property type="entry name" value="Plakin_repeat_sf"/>
</dbReference>
<feature type="region of interest" description="Disordered" evidence="2">
    <location>
        <begin position="640"/>
        <end position="832"/>
    </location>
</feature>
<keyword evidence="1" id="KW-0175">Coiled coil</keyword>
<dbReference type="Pfam" id="PF00681">
    <property type="entry name" value="Plectin"/>
    <property type="match status" value="2"/>
</dbReference>